<organism evidence="1 5">
    <name type="scientific">Rotaria magnacalcarata</name>
    <dbReference type="NCBI Taxonomy" id="392030"/>
    <lineage>
        <taxon>Eukaryota</taxon>
        <taxon>Metazoa</taxon>
        <taxon>Spiralia</taxon>
        <taxon>Gnathifera</taxon>
        <taxon>Rotifera</taxon>
        <taxon>Eurotatoria</taxon>
        <taxon>Bdelloidea</taxon>
        <taxon>Philodinida</taxon>
        <taxon>Philodinidae</taxon>
        <taxon>Rotaria</taxon>
    </lineage>
</organism>
<evidence type="ECO:0000313" key="1">
    <source>
        <dbReference type="EMBL" id="CAF4524962.1"/>
    </source>
</evidence>
<evidence type="ECO:0000313" key="5">
    <source>
        <dbReference type="Proteomes" id="UP000681967"/>
    </source>
</evidence>
<feature type="non-terminal residue" evidence="1">
    <location>
        <position position="1"/>
    </location>
</feature>
<proteinExistence type="predicted"/>
<dbReference type="EMBL" id="CAJOBJ010169091">
    <property type="protein sequence ID" value="CAF4875634.1"/>
    <property type="molecule type" value="Genomic_DNA"/>
</dbReference>
<gene>
    <name evidence="1" type="ORF">BYL167_LOCUS37064</name>
    <name evidence="3" type="ORF">BYL167_LOCUS44096</name>
    <name evidence="2" type="ORF">GIL414_LOCUS41364</name>
    <name evidence="4" type="ORF">GIL414_LOCUS50596</name>
</gene>
<dbReference type="Proteomes" id="UP000681967">
    <property type="component" value="Unassembled WGS sequence"/>
</dbReference>
<dbReference type="EMBL" id="CAJOBH010082767">
    <property type="protein sequence ID" value="CAF4524962.1"/>
    <property type="molecule type" value="Genomic_DNA"/>
</dbReference>
<name>A0A8S2Y2G1_9BILA</name>
<comment type="caution">
    <text evidence="1">The sequence shown here is derived from an EMBL/GenBank/DDBJ whole genome shotgun (WGS) entry which is preliminary data.</text>
</comment>
<evidence type="ECO:0000313" key="2">
    <source>
        <dbReference type="EMBL" id="CAF4658212.1"/>
    </source>
</evidence>
<reference evidence="1" key="1">
    <citation type="submission" date="2021-02" db="EMBL/GenBank/DDBJ databases">
        <authorList>
            <person name="Nowell W R."/>
        </authorList>
    </citation>
    <scope>NUCLEOTIDE SEQUENCE</scope>
</reference>
<evidence type="ECO:0000313" key="4">
    <source>
        <dbReference type="EMBL" id="CAF4875634.1"/>
    </source>
</evidence>
<evidence type="ECO:0000313" key="3">
    <source>
        <dbReference type="EMBL" id="CAF4701117.1"/>
    </source>
</evidence>
<dbReference type="AlphaFoldDB" id="A0A8S2Y2G1"/>
<protein>
    <submittedName>
        <fullName evidence="1">Uncharacterized protein</fullName>
    </submittedName>
</protein>
<dbReference type="EMBL" id="CAJOBJ010117079">
    <property type="protein sequence ID" value="CAF4658212.1"/>
    <property type="molecule type" value="Genomic_DNA"/>
</dbReference>
<dbReference type="Proteomes" id="UP000681720">
    <property type="component" value="Unassembled WGS sequence"/>
</dbReference>
<sequence length="48" mass="5447">NLMIKIQSETISKNYYDAKQLAVDYQIAKMKVNQAFEHGGSGVWIVCI</sequence>
<accession>A0A8S2Y2G1</accession>
<dbReference type="EMBL" id="CAJOBH010118964">
    <property type="protein sequence ID" value="CAF4701117.1"/>
    <property type="molecule type" value="Genomic_DNA"/>
</dbReference>